<dbReference type="PANTHER" id="PTHR33307">
    <property type="entry name" value="ALPHA-RHAMNOSIDASE (EUROFUNG)"/>
    <property type="match status" value="1"/>
</dbReference>
<dbReference type="Pfam" id="PF08531">
    <property type="entry name" value="Bac_rhamnosid_N"/>
    <property type="match status" value="1"/>
</dbReference>
<dbReference type="Pfam" id="PF17390">
    <property type="entry name" value="Bac_rhamnosid_C"/>
    <property type="match status" value="1"/>
</dbReference>
<evidence type="ECO:0000259" key="7">
    <source>
        <dbReference type="Pfam" id="PF17390"/>
    </source>
</evidence>
<name>A0A414SB13_MEDGN</name>
<dbReference type="InterPro" id="IPR013783">
    <property type="entry name" value="Ig-like_fold"/>
</dbReference>
<dbReference type="PIRSF" id="PIRSF010631">
    <property type="entry name" value="A-rhamnsds"/>
    <property type="match status" value="1"/>
</dbReference>
<dbReference type="Pfam" id="PF25788">
    <property type="entry name" value="Ig_Rha78A_N"/>
    <property type="match status" value="1"/>
</dbReference>
<dbReference type="InterPro" id="IPR016007">
    <property type="entry name" value="Alpha_rhamnosid"/>
</dbReference>
<evidence type="ECO:0000313" key="9">
    <source>
        <dbReference type="Proteomes" id="UP000285697"/>
    </source>
</evidence>
<dbReference type="Gene3D" id="1.50.10.10">
    <property type="match status" value="1"/>
</dbReference>
<feature type="domain" description="Alpha-L-rhamnosidase concanavalin-like" evidence="4">
    <location>
        <begin position="321"/>
        <end position="420"/>
    </location>
</feature>
<evidence type="ECO:0000256" key="1">
    <source>
        <dbReference type="ARBA" id="ARBA00001445"/>
    </source>
</evidence>
<evidence type="ECO:0000256" key="2">
    <source>
        <dbReference type="ARBA" id="ARBA00012652"/>
    </source>
</evidence>
<dbReference type="InterPro" id="IPR008902">
    <property type="entry name" value="Rhamnosid_concanavalin"/>
</dbReference>
<evidence type="ECO:0000259" key="5">
    <source>
        <dbReference type="Pfam" id="PF08531"/>
    </source>
</evidence>
<dbReference type="Pfam" id="PF05592">
    <property type="entry name" value="Bac_rhamnosid"/>
    <property type="match status" value="1"/>
</dbReference>
<dbReference type="AlphaFoldDB" id="A0A414SB13"/>
<dbReference type="InterPro" id="IPR013737">
    <property type="entry name" value="Bac_rhamnosid_N"/>
</dbReference>
<dbReference type="EMBL" id="QRIA01000023">
    <property type="protein sequence ID" value="RHG16259.1"/>
    <property type="molecule type" value="Genomic_DNA"/>
</dbReference>
<keyword evidence="3" id="KW-0378">Hydrolase</keyword>
<dbReference type="Pfam" id="PF17389">
    <property type="entry name" value="Bac_rhamnosid6H"/>
    <property type="match status" value="1"/>
</dbReference>
<dbReference type="RefSeq" id="WP_118263244.1">
    <property type="nucleotide sequence ID" value="NZ_JAAIQW010000007.1"/>
</dbReference>
<dbReference type="Proteomes" id="UP000285697">
    <property type="component" value="Unassembled WGS sequence"/>
</dbReference>
<evidence type="ECO:0000313" key="8">
    <source>
        <dbReference type="EMBL" id="RHG16259.1"/>
    </source>
</evidence>
<dbReference type="InterPro" id="IPR012341">
    <property type="entry name" value="6hp_glycosidase-like_sf"/>
</dbReference>
<comment type="caution">
    <text evidence="8">The sequence shown here is derived from an EMBL/GenBank/DDBJ whole genome shotgun (WGS) entry which is preliminary data.</text>
</comment>
<feature type="domain" description="Alpha-L-rhamnosidase C-terminal" evidence="7">
    <location>
        <begin position="783"/>
        <end position="851"/>
    </location>
</feature>
<protein>
    <recommendedName>
        <fullName evidence="2">alpha-L-rhamnosidase</fullName>
        <ecNumber evidence="2">3.2.1.40</ecNumber>
    </recommendedName>
</protein>
<proteinExistence type="predicted"/>
<dbReference type="PANTHER" id="PTHR33307:SF6">
    <property type="entry name" value="ALPHA-RHAMNOSIDASE (EUROFUNG)-RELATED"/>
    <property type="match status" value="1"/>
</dbReference>
<evidence type="ECO:0000259" key="4">
    <source>
        <dbReference type="Pfam" id="PF05592"/>
    </source>
</evidence>
<gene>
    <name evidence="8" type="ORF">DW270_13580</name>
</gene>
<feature type="domain" description="Alpha-L-rhamnosidase six-hairpin glycosidase" evidence="6">
    <location>
        <begin position="426"/>
        <end position="776"/>
    </location>
</feature>
<dbReference type="Gene3D" id="2.60.420.10">
    <property type="entry name" value="Maltose phosphorylase, domain 3"/>
    <property type="match status" value="1"/>
</dbReference>
<evidence type="ECO:0000259" key="6">
    <source>
        <dbReference type="Pfam" id="PF17389"/>
    </source>
</evidence>
<dbReference type="GO" id="GO:0005975">
    <property type="term" value="P:carbohydrate metabolic process"/>
    <property type="evidence" value="ECO:0007669"/>
    <property type="project" value="InterPro"/>
</dbReference>
<feature type="domain" description="Bacterial alpha-L-rhamnosidase N-terminal" evidence="5">
    <location>
        <begin position="141"/>
        <end position="309"/>
    </location>
</feature>
<dbReference type="GO" id="GO:0030596">
    <property type="term" value="F:alpha-L-rhamnosidase activity"/>
    <property type="evidence" value="ECO:0007669"/>
    <property type="project" value="UniProtKB-EC"/>
</dbReference>
<evidence type="ECO:0000256" key="3">
    <source>
        <dbReference type="ARBA" id="ARBA00022801"/>
    </source>
</evidence>
<comment type="catalytic activity">
    <reaction evidence="1">
        <text>Hydrolysis of terminal non-reducing alpha-L-rhamnose residues in alpha-L-rhamnosides.</text>
        <dbReference type="EC" id="3.2.1.40"/>
    </reaction>
</comment>
<dbReference type="Gene3D" id="2.60.40.10">
    <property type="entry name" value="Immunoglobulins"/>
    <property type="match status" value="1"/>
</dbReference>
<accession>A0A414SB13</accession>
<dbReference type="InterPro" id="IPR035396">
    <property type="entry name" value="Bac_rhamnosid6H"/>
</dbReference>
<dbReference type="Gene3D" id="2.60.120.260">
    <property type="entry name" value="Galactose-binding domain-like"/>
    <property type="match status" value="2"/>
</dbReference>
<reference evidence="8 9" key="1">
    <citation type="submission" date="2018-08" db="EMBL/GenBank/DDBJ databases">
        <title>A genome reference for cultivated species of the human gut microbiota.</title>
        <authorList>
            <person name="Zou Y."/>
            <person name="Xue W."/>
            <person name="Luo G."/>
        </authorList>
    </citation>
    <scope>NUCLEOTIDE SEQUENCE [LARGE SCALE GENOMIC DNA]</scope>
    <source>
        <strain evidence="8 9">AM22-7AC</strain>
    </source>
</reference>
<dbReference type="EC" id="3.2.1.40" evidence="2"/>
<dbReference type="InterPro" id="IPR008928">
    <property type="entry name" value="6-hairpin_glycosidase_sf"/>
</dbReference>
<sequence length="879" mass="100721">MVKINRVHMNYENPLIGAEEMPQFGWEIESSKRDVVQKSYQLQISENEKFEELVYDSGVVWSEESAHIRPQDVKLQSARKYFVRVKIQDQVETSLWSEPAYFLTALLNETWRAPFVSADTEEADKQSSKGTYVRGCFEVKKPVREAIAFATGLGLYQFFLNGEKVGEDEMTPGWTSYRKHLLYQTYDVKNLLKEGTNVAGAMLGPGWYKGAMGLTKSRNNYGDQTGFAMQIHIRYEDGSEEDIFTDEHWKGCDSPVIFSEIYHGEIYDASLEKEDWCTAVSPKGEWKDTVFVPFDVRVIRAQNGARVKMIDKVEAKRIFVTPKGEQVIDFGQNMAGRIHVTAHGKPGDVIYLKCFEVLDADGNVYLDNLREARAEMKYTFGREETVTWHPRFTYMGFQYAQILSYPGSPKPEDFTAYTLHSEMEPKGALETSNPLLNQLHHNFLWGMKGNFLDVPTDCPQRDERLGWTGDAQIFCRTACYLMNTYTFYKKWLHDLEMDQTEDGGVPHVIPNIEEGHTEDNWLLSQSPHSAAAWADAAVIIPWTLYLMYGDQEILRIQYASMRSWIEFMREHSEDYIWNYKLQLGDWVALDAQEGSYFGATPNDLTCTAYFAYSTGLFAKIAKILGKSEAGDYEVLYQNIVKKFQNTFFDVEGNLTSQTQTAHIVALYFKLVPEEYVSKITERLKRLLEKENGHLVTGFVGTPYFCHALSQNGCVKEAYELLLKEDFPSWLYQVKMGATTIWEHWDGLKPDGTMWSADMNSFNHYAYGAIGEWMYRVMAGLEVDEAAPGFKHSIIEPQIGGGLEFVEGSYHSCYGVHRLKWQVDDDQVTVSVQIPANTTAEIRLSDVKELVQTDELQFRKEGTYMTASTGSGHYRIQYIM</sequence>
<organism evidence="8 9">
    <name type="scientific">Mediterraneibacter gnavus</name>
    <name type="common">Ruminococcus gnavus</name>
    <dbReference type="NCBI Taxonomy" id="33038"/>
    <lineage>
        <taxon>Bacteria</taxon>
        <taxon>Bacillati</taxon>
        <taxon>Bacillota</taxon>
        <taxon>Clostridia</taxon>
        <taxon>Lachnospirales</taxon>
        <taxon>Lachnospiraceae</taxon>
        <taxon>Mediterraneibacter</taxon>
    </lineage>
</organism>
<dbReference type="InterPro" id="IPR035398">
    <property type="entry name" value="Bac_rhamnosid_C"/>
</dbReference>
<dbReference type="SUPFAM" id="SSF48208">
    <property type="entry name" value="Six-hairpin glycosidases"/>
    <property type="match status" value="1"/>
</dbReference>